<reference evidence="6 7" key="1">
    <citation type="journal article" date="2024" name="BMC Genomics">
        <title>De novo assembly and annotation of Popillia japonica's genome with initial clues to its potential as an invasive pest.</title>
        <authorList>
            <person name="Cucini C."/>
            <person name="Boschi S."/>
            <person name="Funari R."/>
            <person name="Cardaioli E."/>
            <person name="Iannotti N."/>
            <person name="Marturano G."/>
            <person name="Paoli F."/>
            <person name="Bruttini M."/>
            <person name="Carapelli A."/>
            <person name="Frati F."/>
            <person name="Nardi F."/>
        </authorList>
    </citation>
    <scope>NUCLEOTIDE SEQUENCE [LARGE SCALE GENOMIC DNA]</scope>
    <source>
        <strain evidence="6">DMR45628</strain>
    </source>
</reference>
<dbReference type="Pfam" id="PF08427">
    <property type="entry name" value="ARMH3_C"/>
    <property type="match status" value="1"/>
</dbReference>
<evidence type="ECO:0000313" key="6">
    <source>
        <dbReference type="EMBL" id="KAK9721216.1"/>
    </source>
</evidence>
<evidence type="ECO:0000256" key="1">
    <source>
        <dbReference type="ARBA" id="ARBA00004370"/>
    </source>
</evidence>
<evidence type="ECO:0000256" key="2">
    <source>
        <dbReference type="ARBA" id="ARBA00022692"/>
    </source>
</evidence>
<sequence>MSTRKRSGSGSKRQLKEKVVQIYESFFRGDDLSKNNPTFWEELFLLKPKVSHLENEIQKITPDQLGCVKENINELFSQCVETLGHEHNIRIMYAMQTLCGLVHATYKKATAESGFDIINLLVGFKNAEQKMQKLLDHCHSFLTGDYPDSLKGLCLKLLLVFVTGTENVSQNTLVEYIMITSMFECLMQLLCDTPTRQKHGHDVVLLLTLLVNYRKHEAANPYIVKLSILDDELALNGYGQVITASLTEFCRQFTLQQSELQNASWLSSLTNMVGNMFISEEGAFRTQQIRANNALLVALYEAIHLNRNFITTLAQTQTDTSLPPSPSNTLNAGLTPTDVSNMVAELMAQPSNLLVTFFQYCSIVMQDTKTEGAEDQYANSLMHDISLTFKVHLHRMPMRHRKITADKLALSQPLASTLLDLLVEFIMSHMMKKFPMELYVLCIGVIHRILCYQKRCRIRINYQWKELWTALITLLRFLVQNETNLTKKMNIFDLSIQLVNILNLFITYGDTFLPTPGSYDELYYELIRMHQVFDNVYTMGLRYSTGDGEFKDYAQKLNNTLINIRAIIKHFSPKIEQWLTSQSLSTPSEDQILEVVRKNYDSLTLKLQDSLDQYERYSEKQKHTQFFTSMVRNVVSDTRQTIDFASIDLQVILQDFSSIS</sequence>
<dbReference type="GO" id="GO:0005829">
    <property type="term" value="C:cytosol"/>
    <property type="evidence" value="ECO:0007669"/>
    <property type="project" value="TreeGrafter"/>
</dbReference>
<dbReference type="InterPro" id="IPR039868">
    <property type="entry name" value="ARMD3-like"/>
</dbReference>
<dbReference type="AlphaFoldDB" id="A0AAW1KPM1"/>
<keyword evidence="7" id="KW-1185">Reference proteome</keyword>
<evidence type="ECO:0000313" key="7">
    <source>
        <dbReference type="Proteomes" id="UP001458880"/>
    </source>
</evidence>
<proteinExistence type="predicted"/>
<gene>
    <name evidence="6" type="ORF">QE152_g21672</name>
</gene>
<accession>A0AAW1KPM1</accession>
<dbReference type="Proteomes" id="UP001458880">
    <property type="component" value="Unassembled WGS sequence"/>
</dbReference>
<dbReference type="EMBL" id="JASPKY010000201">
    <property type="protein sequence ID" value="KAK9721216.1"/>
    <property type="molecule type" value="Genomic_DNA"/>
</dbReference>
<dbReference type="SMART" id="SM01158">
    <property type="entry name" value="DUF1741"/>
    <property type="match status" value="1"/>
</dbReference>
<feature type="domain" description="Armadillo-like helical" evidence="5">
    <location>
        <begin position="406"/>
        <end position="642"/>
    </location>
</feature>
<keyword evidence="3" id="KW-1133">Transmembrane helix</keyword>
<evidence type="ECO:0000256" key="3">
    <source>
        <dbReference type="ARBA" id="ARBA00022989"/>
    </source>
</evidence>
<dbReference type="PANTHER" id="PTHR13608">
    <property type="entry name" value="ARMADILLO-LIKE HELICAL DOMAIN-CONTAINING PROTEIN 3"/>
    <property type="match status" value="1"/>
</dbReference>
<comment type="caution">
    <text evidence="6">The sequence shown here is derived from an EMBL/GenBank/DDBJ whole genome shotgun (WGS) entry which is preliminary data.</text>
</comment>
<keyword evidence="2" id="KW-0812">Transmembrane</keyword>
<dbReference type="PANTHER" id="PTHR13608:SF3">
    <property type="entry name" value="ARMADILLO-LIKE HELICAL DOMAIN-CONTAINING PROTEIN 3"/>
    <property type="match status" value="1"/>
</dbReference>
<evidence type="ECO:0000259" key="5">
    <source>
        <dbReference type="SMART" id="SM01158"/>
    </source>
</evidence>
<organism evidence="6 7">
    <name type="scientific">Popillia japonica</name>
    <name type="common">Japanese beetle</name>
    <dbReference type="NCBI Taxonomy" id="7064"/>
    <lineage>
        <taxon>Eukaryota</taxon>
        <taxon>Metazoa</taxon>
        <taxon>Ecdysozoa</taxon>
        <taxon>Arthropoda</taxon>
        <taxon>Hexapoda</taxon>
        <taxon>Insecta</taxon>
        <taxon>Pterygota</taxon>
        <taxon>Neoptera</taxon>
        <taxon>Endopterygota</taxon>
        <taxon>Coleoptera</taxon>
        <taxon>Polyphaga</taxon>
        <taxon>Scarabaeiformia</taxon>
        <taxon>Scarabaeidae</taxon>
        <taxon>Rutelinae</taxon>
        <taxon>Popillia</taxon>
    </lineage>
</organism>
<keyword evidence="4" id="KW-0472">Membrane</keyword>
<evidence type="ECO:0000256" key="4">
    <source>
        <dbReference type="ARBA" id="ARBA00023136"/>
    </source>
</evidence>
<comment type="subcellular location">
    <subcellularLocation>
        <location evidence="1">Membrane</location>
    </subcellularLocation>
</comment>
<dbReference type="InterPro" id="IPR013636">
    <property type="entry name" value="ARMH3_C"/>
</dbReference>
<protein>
    <submittedName>
        <fullName evidence="6">Armadillo-like helical domain-containing protein 3, C-terminal</fullName>
    </submittedName>
</protein>
<name>A0AAW1KPM1_POPJA</name>
<dbReference type="GO" id="GO:0016020">
    <property type="term" value="C:membrane"/>
    <property type="evidence" value="ECO:0007669"/>
    <property type="project" value="UniProtKB-SubCell"/>
</dbReference>